<protein>
    <submittedName>
        <fullName evidence="3">Transposase</fullName>
    </submittedName>
</protein>
<evidence type="ECO:0000313" key="4">
    <source>
        <dbReference type="Proteomes" id="UP000734218"/>
    </source>
</evidence>
<name>A0ABX0XS38_9SPHN</name>
<reference evidence="3 4" key="1">
    <citation type="submission" date="2020-03" db="EMBL/GenBank/DDBJ databases">
        <title>Genomic Encyclopedia of Type Strains, Phase IV (KMG-IV): sequencing the most valuable type-strain genomes for metagenomic binning, comparative biology and taxonomic classification.</title>
        <authorList>
            <person name="Goeker M."/>
        </authorList>
    </citation>
    <scope>NUCLEOTIDE SEQUENCE [LARGE SCALE GENOMIC DNA]</scope>
    <source>
        <strain evidence="3 4">DSM 27651</strain>
    </source>
</reference>
<dbReference type="PANTHER" id="PTHR30007:SF1">
    <property type="entry name" value="BLR1914 PROTEIN"/>
    <property type="match status" value="1"/>
</dbReference>
<dbReference type="EMBL" id="JAATJE010000006">
    <property type="protein sequence ID" value="NJC35492.1"/>
    <property type="molecule type" value="Genomic_DNA"/>
</dbReference>
<accession>A0ABX0XS38</accession>
<comment type="caution">
    <text evidence="3">The sequence shown here is derived from an EMBL/GenBank/DDBJ whole genome shotgun (WGS) entry which is preliminary data.</text>
</comment>
<keyword evidence="4" id="KW-1185">Reference proteome</keyword>
<organism evidence="3 4">
    <name type="scientific">Sphingomonas jejuensis</name>
    <dbReference type="NCBI Taxonomy" id="904715"/>
    <lineage>
        <taxon>Bacteria</taxon>
        <taxon>Pseudomonadati</taxon>
        <taxon>Pseudomonadota</taxon>
        <taxon>Alphaproteobacteria</taxon>
        <taxon>Sphingomonadales</taxon>
        <taxon>Sphingomonadaceae</taxon>
        <taxon>Sphingomonas</taxon>
    </lineage>
</organism>
<proteinExistence type="predicted"/>
<dbReference type="PANTHER" id="PTHR30007">
    <property type="entry name" value="PHP DOMAIN PROTEIN"/>
    <property type="match status" value="1"/>
</dbReference>
<feature type="region of interest" description="Disordered" evidence="1">
    <location>
        <begin position="46"/>
        <end position="67"/>
    </location>
</feature>
<dbReference type="Pfam" id="PF01609">
    <property type="entry name" value="DDE_Tnp_1"/>
    <property type="match status" value="1"/>
</dbReference>
<evidence type="ECO:0000256" key="1">
    <source>
        <dbReference type="SAM" id="MobiDB-lite"/>
    </source>
</evidence>
<evidence type="ECO:0000259" key="2">
    <source>
        <dbReference type="Pfam" id="PF01609"/>
    </source>
</evidence>
<sequence>MACDSLGRPVRFLIAAGQSHDILAVPALLERHRPAAVFADRVYDANSLRRPGPDRSRGRLPPTRSRKAPIAHDPLVYRLRNRVERCFNKLKHFRCLATRFDTLAHHYLAIVHIAASMLWTR</sequence>
<evidence type="ECO:0000313" key="3">
    <source>
        <dbReference type="EMBL" id="NJC35492.1"/>
    </source>
</evidence>
<dbReference type="Proteomes" id="UP000734218">
    <property type="component" value="Unassembled WGS sequence"/>
</dbReference>
<gene>
    <name evidence="3" type="ORF">GGR88_003021</name>
</gene>
<dbReference type="InterPro" id="IPR002559">
    <property type="entry name" value="Transposase_11"/>
</dbReference>
<feature type="domain" description="Transposase IS4-like" evidence="2">
    <location>
        <begin position="2"/>
        <end position="117"/>
    </location>
</feature>